<dbReference type="Pfam" id="PF13144">
    <property type="entry name" value="ChapFlgA"/>
    <property type="match status" value="1"/>
</dbReference>
<comment type="caution">
    <text evidence="3">The sequence shown here is derived from an EMBL/GenBank/DDBJ whole genome shotgun (WGS) entry which is preliminary data.</text>
</comment>
<dbReference type="OrthoDB" id="2585866at2"/>
<dbReference type="EMBL" id="SIRE01000004">
    <property type="protein sequence ID" value="TBL80611.1"/>
    <property type="molecule type" value="Genomic_DNA"/>
</dbReference>
<dbReference type="Gene3D" id="3.90.1210.10">
    <property type="entry name" value="Antifreeze-like/N-acetylneuraminic acid synthase C-terminal domain"/>
    <property type="match status" value="1"/>
</dbReference>
<feature type="domain" description="SAF" evidence="2">
    <location>
        <begin position="39"/>
        <end position="101"/>
    </location>
</feature>
<dbReference type="RefSeq" id="WP_131012212.1">
    <property type="nucleotide sequence ID" value="NZ_SIRE01000004.1"/>
</dbReference>
<keyword evidence="1" id="KW-0472">Membrane</keyword>
<accession>A0A4Q9DZB4</accession>
<evidence type="ECO:0000256" key="1">
    <source>
        <dbReference type="SAM" id="Phobius"/>
    </source>
</evidence>
<evidence type="ECO:0000259" key="2">
    <source>
        <dbReference type="SMART" id="SM00858"/>
    </source>
</evidence>
<evidence type="ECO:0000313" key="4">
    <source>
        <dbReference type="Proteomes" id="UP000293142"/>
    </source>
</evidence>
<feature type="transmembrane region" description="Helical" evidence="1">
    <location>
        <begin position="12"/>
        <end position="31"/>
    </location>
</feature>
<evidence type="ECO:0000313" key="3">
    <source>
        <dbReference type="EMBL" id="TBL80611.1"/>
    </source>
</evidence>
<organism evidence="3 4">
    <name type="scientific">Paenibacillus thalictri</name>
    <dbReference type="NCBI Taxonomy" id="2527873"/>
    <lineage>
        <taxon>Bacteria</taxon>
        <taxon>Bacillati</taxon>
        <taxon>Bacillota</taxon>
        <taxon>Bacilli</taxon>
        <taxon>Bacillales</taxon>
        <taxon>Paenibacillaceae</taxon>
        <taxon>Paenibacillus</taxon>
    </lineage>
</organism>
<keyword evidence="1" id="KW-1133">Transmembrane helix</keyword>
<dbReference type="InterPro" id="IPR017585">
    <property type="entry name" value="SAF_FlgA"/>
</dbReference>
<name>A0A4Q9DZB4_9BACL</name>
<dbReference type="CDD" id="cd11614">
    <property type="entry name" value="SAF_CpaB_FlgA_like"/>
    <property type="match status" value="1"/>
</dbReference>
<sequence>MSYVLKKIGYYALIIALILSGPALLLVWKWYVEPNWGTVEAIVAVKTIERGARVAESDIVIRKIRKDALVEHAVLKMSDAIGKETSRTVRGGEQITADMVNTGHLYPGKGEWNMPFPPEWIFGKPPGSLLRGDHISLLLVTKEDGKKAEEKGEGGLELLDRQQVPVDVEDKLQNMTVSYAKGTNNQEIAPSEDRKKPSGALSALEIIVTDEQKELIRKYGAKGYRFLIVYR</sequence>
<dbReference type="Proteomes" id="UP000293142">
    <property type="component" value="Unassembled WGS sequence"/>
</dbReference>
<dbReference type="SMART" id="SM00858">
    <property type="entry name" value="SAF"/>
    <property type="match status" value="1"/>
</dbReference>
<dbReference type="AlphaFoldDB" id="A0A4Q9DZB4"/>
<gene>
    <name evidence="3" type="ORF">EYB31_05115</name>
</gene>
<keyword evidence="1" id="KW-0812">Transmembrane</keyword>
<keyword evidence="4" id="KW-1185">Reference proteome</keyword>
<protein>
    <recommendedName>
        <fullName evidence="2">SAF domain-containing protein</fullName>
    </recommendedName>
</protein>
<proteinExistence type="predicted"/>
<dbReference type="InterPro" id="IPR013974">
    <property type="entry name" value="SAF"/>
</dbReference>
<reference evidence="3 4" key="1">
    <citation type="submission" date="2019-02" db="EMBL/GenBank/DDBJ databases">
        <title>Paenibacillus sp. nov., isolated from surface-sterilized tissue of Thalictrum simplex L.</title>
        <authorList>
            <person name="Tuo L."/>
        </authorList>
    </citation>
    <scope>NUCLEOTIDE SEQUENCE [LARGE SCALE GENOMIC DNA]</scope>
    <source>
        <strain evidence="3 4">N2SHLJ1</strain>
    </source>
</reference>